<keyword evidence="2" id="KW-1185">Reference proteome</keyword>
<proteinExistence type="predicted"/>
<dbReference type="AlphaFoldDB" id="A0A6P8QJX6"/>
<evidence type="ECO:0000313" key="2">
    <source>
        <dbReference type="Proteomes" id="UP000515159"/>
    </source>
</evidence>
<feature type="region of interest" description="Disordered" evidence="1">
    <location>
        <begin position="661"/>
        <end position="680"/>
    </location>
</feature>
<dbReference type="GO" id="GO:0008017">
    <property type="term" value="F:microtubule binding"/>
    <property type="evidence" value="ECO:0007669"/>
    <property type="project" value="TreeGrafter"/>
</dbReference>
<feature type="compositionally biased region" description="Basic and acidic residues" evidence="1">
    <location>
        <begin position="564"/>
        <end position="588"/>
    </location>
</feature>
<sequence>MSDDDFSSILAYTKSPRTSKRTTFQDELKKVITARVARQQATEEPEIPEYFEYSDEFEESDDDEILKDIRTGRAVYNNFHLSEDEEEKPRKESFMKSKSSSDSKGNSGLEYLTEKKHSVNHCQAADGRLNSPSSLEQQKEWKTITQEEVIVRPQPLPRLREFRARSTPPVEGTVFSTLDEPYKPTPYQRTIIGKTNPKEEKDVIKKEDKVYNVYSSSVSAPSSLTRLNDKISASEKSCSTEGLWPPSPSSIVLNSKEIIASTDDMSGDSVLTACIEESFTKDLEWQENEAHIDQTKASRNRSPSVLELMMSTVYEKSKLQEKCLDDLDGGSSESLEYVTSKLRQSMQQFTDFPVEEVSQDAQNYELNYEQNKIDQNTIKDENVSSMETVEINNMKNKEDISEMEISSSTRIIKSIQASKKTGVSKSNSVKSRYLGTLMVLDNKQLEKSASDLEEADALRATVYQDWLEKKRIFLQELQKIKRKEEEREKEKKIKDGGTKKEEAIASFKVWKSIKMKELQKSILKIKEEEERKRKEIEEVAEKRELSKKAFQKWREDKEEIIREKTKKEKQAEMKKKRKEQESVAEKKKANVTAIKKWNEKKEDALKQRKREKLQEKLRQEREKTEKEEKEKKALEVYERWLEKKEKREIISKKQKKLQVILEDEPTPPWSPPSRTVSVGK</sequence>
<dbReference type="CTD" id="79884"/>
<accession>A0A6P8QJX6</accession>
<reference evidence="3 4" key="1">
    <citation type="submission" date="2025-04" db="UniProtKB">
        <authorList>
            <consortium name="RefSeq"/>
        </authorList>
    </citation>
    <scope>IDENTIFICATION</scope>
</reference>
<dbReference type="GO" id="GO:0000235">
    <property type="term" value="C:astral microtubule"/>
    <property type="evidence" value="ECO:0007669"/>
    <property type="project" value="TreeGrafter"/>
</dbReference>
<dbReference type="InterPro" id="IPR026106">
    <property type="entry name" value="MAP9"/>
</dbReference>
<dbReference type="GO" id="GO:0000281">
    <property type="term" value="P:mitotic cytokinesis"/>
    <property type="evidence" value="ECO:0007669"/>
    <property type="project" value="InterPro"/>
</dbReference>
<dbReference type="RefSeq" id="XP_033797085.1">
    <property type="nucleotide sequence ID" value="XM_033941194.1"/>
</dbReference>
<dbReference type="GO" id="GO:1902412">
    <property type="term" value="P:regulation of mitotic cytokinesis"/>
    <property type="evidence" value="ECO:0007669"/>
    <property type="project" value="TreeGrafter"/>
</dbReference>
<name>A0A6P8QJX6_GEOSA</name>
<dbReference type="RefSeq" id="XP_033797115.1">
    <property type="nucleotide sequence ID" value="XM_033941224.1"/>
</dbReference>
<gene>
    <name evidence="3 4 5 6" type="primary">MAP9</name>
</gene>
<dbReference type="GeneID" id="117359056"/>
<dbReference type="KEGG" id="gsh:117359056"/>
<evidence type="ECO:0000313" key="3">
    <source>
        <dbReference type="RefSeq" id="XP_033797085.1"/>
    </source>
</evidence>
<dbReference type="RefSeq" id="XP_033797104.1">
    <property type="nucleotide sequence ID" value="XM_033941213.1"/>
</dbReference>
<evidence type="ECO:0000313" key="5">
    <source>
        <dbReference type="RefSeq" id="XP_033797104.1"/>
    </source>
</evidence>
<feature type="compositionally biased region" description="Basic and acidic residues" evidence="1">
    <location>
        <begin position="87"/>
        <end position="101"/>
    </location>
</feature>
<organism evidence="2 4">
    <name type="scientific">Geotrypetes seraphini</name>
    <name type="common">Gaboon caecilian</name>
    <name type="synonym">Caecilia seraphini</name>
    <dbReference type="NCBI Taxonomy" id="260995"/>
    <lineage>
        <taxon>Eukaryota</taxon>
        <taxon>Metazoa</taxon>
        <taxon>Chordata</taxon>
        <taxon>Craniata</taxon>
        <taxon>Vertebrata</taxon>
        <taxon>Euteleostomi</taxon>
        <taxon>Amphibia</taxon>
        <taxon>Gymnophiona</taxon>
        <taxon>Geotrypetes</taxon>
    </lineage>
</organism>
<feature type="compositionally biased region" description="Basic and acidic residues" evidence="1">
    <location>
        <begin position="596"/>
        <end position="610"/>
    </location>
</feature>
<feature type="region of interest" description="Disordered" evidence="1">
    <location>
        <begin position="564"/>
        <end position="610"/>
    </location>
</feature>
<protein>
    <submittedName>
        <fullName evidence="3 4">Microtubule-associated protein 9 isoform X1</fullName>
    </submittedName>
</protein>
<evidence type="ECO:0000313" key="4">
    <source>
        <dbReference type="RefSeq" id="XP_033797094.1"/>
    </source>
</evidence>
<dbReference type="RefSeq" id="XP_033797094.1">
    <property type="nucleotide sequence ID" value="XM_033941203.1"/>
</dbReference>
<dbReference type="OrthoDB" id="8956542at2759"/>
<dbReference type="PANTHER" id="PTHR14739:SF9">
    <property type="entry name" value="MICROTUBULE-ASSOCIATED PROTEIN 9"/>
    <property type="match status" value="1"/>
</dbReference>
<dbReference type="PANTHER" id="PTHR14739">
    <property type="entry name" value="MICROTUBULE-ASSOCIATED PROTEIN 9"/>
    <property type="match status" value="1"/>
</dbReference>
<evidence type="ECO:0000256" key="1">
    <source>
        <dbReference type="SAM" id="MobiDB-lite"/>
    </source>
</evidence>
<feature type="region of interest" description="Disordered" evidence="1">
    <location>
        <begin position="160"/>
        <end position="190"/>
    </location>
</feature>
<dbReference type="Proteomes" id="UP000515159">
    <property type="component" value="Chromosome 1"/>
</dbReference>
<feature type="region of interest" description="Disordered" evidence="1">
    <location>
        <begin position="81"/>
        <end position="114"/>
    </location>
</feature>
<dbReference type="GO" id="GO:0090307">
    <property type="term" value="P:mitotic spindle assembly"/>
    <property type="evidence" value="ECO:0007669"/>
    <property type="project" value="TreeGrafter"/>
</dbReference>
<evidence type="ECO:0000313" key="6">
    <source>
        <dbReference type="RefSeq" id="XP_033797115.1"/>
    </source>
</evidence>